<evidence type="ECO:0000313" key="3">
    <source>
        <dbReference type="EMBL" id="KPW98048.1"/>
    </source>
</evidence>
<comment type="caution">
    <text evidence="3">The sequence shown here is derived from an EMBL/GenBank/DDBJ whole genome shotgun (WGS) entry which is preliminary data.</text>
</comment>
<dbReference type="PATRIC" id="fig|317659.3.peg.2632"/>
<reference evidence="3 4" key="1">
    <citation type="submission" date="2015-09" db="EMBL/GenBank/DDBJ databases">
        <title>Genome announcement of multiple Pseudomonas syringae strains.</title>
        <authorList>
            <person name="Thakur S."/>
            <person name="Wang P.W."/>
            <person name="Gong Y."/>
            <person name="Weir B.S."/>
            <person name="Guttman D.S."/>
        </authorList>
    </citation>
    <scope>NUCLEOTIDE SEQUENCE [LARGE SCALE GENOMIC DNA]</scope>
    <source>
        <strain evidence="3 4">ICMP17001</strain>
    </source>
</reference>
<organism evidence="3 4">
    <name type="scientific">Pseudomonas syringae pv. coryli</name>
    <dbReference type="NCBI Taxonomy" id="317659"/>
    <lineage>
        <taxon>Bacteria</taxon>
        <taxon>Pseudomonadati</taxon>
        <taxon>Pseudomonadota</taxon>
        <taxon>Gammaproteobacteria</taxon>
        <taxon>Pseudomonadales</taxon>
        <taxon>Pseudomonadaceae</taxon>
        <taxon>Pseudomonas</taxon>
    </lineage>
</organism>
<keyword evidence="1" id="KW-0175">Coiled coil</keyword>
<accession>A0A0P9SHM4</accession>
<evidence type="ECO:0000256" key="2">
    <source>
        <dbReference type="SAM" id="Phobius"/>
    </source>
</evidence>
<feature type="coiled-coil region" evidence="1">
    <location>
        <begin position="30"/>
        <end position="57"/>
    </location>
</feature>
<feature type="transmembrane region" description="Helical" evidence="2">
    <location>
        <begin position="85"/>
        <end position="107"/>
    </location>
</feature>
<dbReference type="RefSeq" id="WP_046236386.1">
    <property type="nucleotide sequence ID" value="NZ_LJQC01000571.1"/>
</dbReference>
<dbReference type="EMBL" id="LJQC01000571">
    <property type="protein sequence ID" value="KPW98048.1"/>
    <property type="molecule type" value="Genomic_DNA"/>
</dbReference>
<sequence>MSSSNIDVRLLQAQYEKLKGQGGPTDPPGGDRLEKRVEKIESAMSEIQVRLIRVEAKLDVSATKTDLSELAVSLYKSMNEQTWKFLAGATSMAALFSATAFGLARALG</sequence>
<proteinExistence type="predicted"/>
<name>A0A0P9SHM4_9PSED</name>
<keyword evidence="2" id="KW-1133">Transmembrane helix</keyword>
<keyword evidence="2" id="KW-0472">Membrane</keyword>
<keyword evidence="2" id="KW-0812">Transmembrane</keyword>
<dbReference type="Proteomes" id="UP000051335">
    <property type="component" value="Unassembled WGS sequence"/>
</dbReference>
<evidence type="ECO:0000313" key="4">
    <source>
        <dbReference type="Proteomes" id="UP000051335"/>
    </source>
</evidence>
<dbReference type="AlphaFoldDB" id="A0A0P9SHM4"/>
<keyword evidence="4" id="KW-1185">Reference proteome</keyword>
<protein>
    <submittedName>
        <fullName evidence="3">Uncharacterized protein</fullName>
    </submittedName>
</protein>
<evidence type="ECO:0000256" key="1">
    <source>
        <dbReference type="SAM" id="Coils"/>
    </source>
</evidence>
<gene>
    <name evidence="3" type="ORF">ALO75_01696</name>
</gene>